<organism evidence="5 6">
    <name type="scientific">Exilibacterium tricleocarpae</name>
    <dbReference type="NCBI Taxonomy" id="2591008"/>
    <lineage>
        <taxon>Bacteria</taxon>
        <taxon>Pseudomonadati</taxon>
        <taxon>Pseudomonadota</taxon>
        <taxon>Gammaproteobacteria</taxon>
        <taxon>Cellvibrionales</taxon>
        <taxon>Cellvibrionaceae</taxon>
        <taxon>Exilibacterium</taxon>
    </lineage>
</organism>
<evidence type="ECO:0000256" key="2">
    <source>
        <dbReference type="PROSITE-ProRule" id="PRU00335"/>
    </source>
</evidence>
<comment type="caution">
    <text evidence="5">The sequence shown here is derived from an EMBL/GenBank/DDBJ whole genome shotgun (WGS) entry which is preliminary data.</text>
</comment>
<feature type="domain" description="HTH tetR-type" evidence="4">
    <location>
        <begin position="11"/>
        <end position="71"/>
    </location>
</feature>
<evidence type="ECO:0000256" key="3">
    <source>
        <dbReference type="SAM" id="MobiDB-lite"/>
    </source>
</evidence>
<feature type="compositionally biased region" description="Polar residues" evidence="3">
    <location>
        <begin position="206"/>
        <end position="218"/>
    </location>
</feature>
<dbReference type="GO" id="GO:0003677">
    <property type="term" value="F:DNA binding"/>
    <property type="evidence" value="ECO:0007669"/>
    <property type="project" value="UniProtKB-UniRule"/>
</dbReference>
<dbReference type="Pfam" id="PF00440">
    <property type="entry name" value="TetR_N"/>
    <property type="match status" value="1"/>
</dbReference>
<reference evidence="5 6" key="1">
    <citation type="submission" date="2019-06" db="EMBL/GenBank/DDBJ databases">
        <title>Whole genome sequence for Cellvibrionaceae sp. R142.</title>
        <authorList>
            <person name="Wang G."/>
        </authorList>
    </citation>
    <scope>NUCLEOTIDE SEQUENCE [LARGE SCALE GENOMIC DNA]</scope>
    <source>
        <strain evidence="5 6">R142</strain>
    </source>
</reference>
<name>A0A545T8A5_9GAMM</name>
<evidence type="ECO:0000313" key="6">
    <source>
        <dbReference type="Proteomes" id="UP000319732"/>
    </source>
</evidence>
<dbReference type="Gene3D" id="1.10.357.10">
    <property type="entry name" value="Tetracycline Repressor, domain 2"/>
    <property type="match status" value="1"/>
</dbReference>
<keyword evidence="1 2" id="KW-0238">DNA-binding</keyword>
<dbReference type="OrthoDB" id="5816932at2"/>
<evidence type="ECO:0000259" key="4">
    <source>
        <dbReference type="PROSITE" id="PS50977"/>
    </source>
</evidence>
<dbReference type="RefSeq" id="WP_142905568.1">
    <property type="nucleotide sequence ID" value="NZ_ML660097.1"/>
</dbReference>
<gene>
    <name evidence="5" type="ORF">FKG94_17195</name>
</gene>
<proteinExistence type="predicted"/>
<dbReference type="EMBL" id="VHSG01000018">
    <property type="protein sequence ID" value="TQV73439.1"/>
    <property type="molecule type" value="Genomic_DNA"/>
</dbReference>
<accession>A0A545T8A5</accession>
<protein>
    <submittedName>
        <fullName evidence="5">TetR/AcrR family transcriptional regulator</fullName>
    </submittedName>
</protein>
<evidence type="ECO:0000256" key="1">
    <source>
        <dbReference type="ARBA" id="ARBA00023125"/>
    </source>
</evidence>
<dbReference type="SUPFAM" id="SSF46689">
    <property type="entry name" value="Homeodomain-like"/>
    <property type="match status" value="1"/>
</dbReference>
<dbReference type="AlphaFoldDB" id="A0A545T8A5"/>
<sequence>MQKRTQQERSAQTRRKVIEAVIDSLYEVGYYSSSTQEICDRALLSKGGLYRQFTNRTTLMVATADYAYAKLVEKFKRRFTRRPVAADRIADGLELIRSNYKTREYHAVLELIVASRTDSVLRAGLKPIIKNNMKTILTLAKDLFPVAARDNPQFDAVIYMLVHEFQGEAIDNILYSSPKRARQRTDFLAAIAKRELLDLPGESTARRQSQPPAQSASIKKSRGRTPV</sequence>
<dbReference type="InterPro" id="IPR001647">
    <property type="entry name" value="HTH_TetR"/>
</dbReference>
<dbReference type="Proteomes" id="UP000319732">
    <property type="component" value="Unassembled WGS sequence"/>
</dbReference>
<dbReference type="PROSITE" id="PS50977">
    <property type="entry name" value="HTH_TETR_2"/>
    <property type="match status" value="1"/>
</dbReference>
<feature type="region of interest" description="Disordered" evidence="3">
    <location>
        <begin position="200"/>
        <end position="227"/>
    </location>
</feature>
<dbReference type="InterPro" id="IPR009057">
    <property type="entry name" value="Homeodomain-like_sf"/>
</dbReference>
<evidence type="ECO:0000313" key="5">
    <source>
        <dbReference type="EMBL" id="TQV73439.1"/>
    </source>
</evidence>
<keyword evidence="6" id="KW-1185">Reference proteome</keyword>
<feature type="DNA-binding region" description="H-T-H motif" evidence="2">
    <location>
        <begin position="34"/>
        <end position="53"/>
    </location>
</feature>